<dbReference type="SUPFAM" id="SSF117916">
    <property type="entry name" value="Fe-S cluster assembly (FSCA) domain-like"/>
    <property type="match status" value="1"/>
</dbReference>
<evidence type="ECO:0000259" key="2">
    <source>
        <dbReference type="Pfam" id="PF01106"/>
    </source>
</evidence>
<accession>A0A146K613</accession>
<dbReference type="GO" id="GO:0005506">
    <property type="term" value="F:iron ion binding"/>
    <property type="evidence" value="ECO:0007669"/>
    <property type="project" value="InterPro"/>
</dbReference>
<organism evidence="3">
    <name type="scientific">Trepomonas sp. PC1</name>
    <dbReference type="NCBI Taxonomy" id="1076344"/>
    <lineage>
        <taxon>Eukaryota</taxon>
        <taxon>Metamonada</taxon>
        <taxon>Diplomonadida</taxon>
        <taxon>Hexamitidae</taxon>
        <taxon>Hexamitinae</taxon>
        <taxon>Trepomonas</taxon>
    </lineage>
</organism>
<dbReference type="Gene3D" id="3.30.300.130">
    <property type="entry name" value="Fe-S cluster assembly (FSCA)"/>
    <property type="match status" value="1"/>
</dbReference>
<dbReference type="Pfam" id="PF01106">
    <property type="entry name" value="NifU"/>
    <property type="match status" value="1"/>
</dbReference>
<comment type="similarity">
    <text evidence="1">Belongs to the NifU family.</text>
</comment>
<dbReference type="InterPro" id="IPR001075">
    <property type="entry name" value="NIF_FeS_clus_asmbl_NifU_C"/>
</dbReference>
<dbReference type="PANTHER" id="PTHR11178">
    <property type="entry name" value="IRON-SULFUR CLUSTER SCAFFOLD PROTEIN NFU-RELATED"/>
    <property type="match status" value="1"/>
</dbReference>
<evidence type="ECO:0000313" key="3">
    <source>
        <dbReference type="EMBL" id="JAP90939.1"/>
    </source>
</evidence>
<dbReference type="EMBL" id="GDID01005667">
    <property type="protein sequence ID" value="JAP90939.1"/>
    <property type="molecule type" value="Transcribed_RNA"/>
</dbReference>
<name>A0A146K613_9EUKA</name>
<dbReference type="AlphaFoldDB" id="A0A146K613"/>
<feature type="domain" description="NIF system FeS cluster assembly NifU C-terminal" evidence="2">
    <location>
        <begin position="97"/>
        <end position="167"/>
    </location>
</feature>
<evidence type="ECO:0000256" key="1">
    <source>
        <dbReference type="ARBA" id="ARBA00006420"/>
    </source>
</evidence>
<proteinExistence type="inferred from homology"/>
<gene>
    <name evidence="3" type="ORF">TPC1_17601</name>
</gene>
<dbReference type="GO" id="GO:0051536">
    <property type="term" value="F:iron-sulfur cluster binding"/>
    <property type="evidence" value="ECO:0007669"/>
    <property type="project" value="InterPro"/>
</dbReference>
<protein>
    <submittedName>
        <fullName evidence="3">Nitrogen-fixing NifU domain-containing protein</fullName>
    </submittedName>
</protein>
<dbReference type="PANTHER" id="PTHR11178:SF1">
    <property type="entry name" value="NFU1 IRON-SULFUR CLUSTER SCAFFOLD HOMOLOG, MITOCHONDRIAL"/>
    <property type="match status" value="1"/>
</dbReference>
<dbReference type="InterPro" id="IPR034904">
    <property type="entry name" value="FSCA_dom_sf"/>
</dbReference>
<reference evidence="3" key="1">
    <citation type="submission" date="2015-07" db="EMBL/GenBank/DDBJ databases">
        <title>Adaptation to a free-living lifestyle via gene acquisitions in the diplomonad Trepomonas sp. PC1.</title>
        <authorList>
            <person name="Xu F."/>
            <person name="Jerlstrom-Hultqvist J."/>
            <person name="Kolisko M."/>
            <person name="Simpson A.G.B."/>
            <person name="Roger A.J."/>
            <person name="Svard S.G."/>
            <person name="Andersson J.O."/>
        </authorList>
    </citation>
    <scope>NUCLEOTIDE SEQUENCE</scope>
    <source>
        <strain evidence="3">PC1</strain>
    </source>
</reference>
<sequence>MLSEIQITPSRVKFVPNITINSIQQDKLFKELNQLKLKSVVVKPQQFEIKLKSQQQWDSLRDKVLDSVNKVLDPDYIQSVEELKTKLKNEADKLKKIQMVLRSVINPVLQRDGGSCEYVGEIEKNGDLGLKLKFQGACGTCPSSQQTLKNFIEKVICELIPKYKFVEG</sequence>
<dbReference type="GO" id="GO:0016226">
    <property type="term" value="P:iron-sulfur cluster assembly"/>
    <property type="evidence" value="ECO:0007669"/>
    <property type="project" value="InterPro"/>
</dbReference>